<dbReference type="InterPro" id="IPR019775">
    <property type="entry name" value="WD40_repeat_CS"/>
</dbReference>
<dbReference type="KEGG" id="splu:LK06_022935"/>
<feature type="repeat" description="WD" evidence="3">
    <location>
        <begin position="289"/>
        <end position="332"/>
    </location>
</feature>
<dbReference type="PANTHER" id="PTHR19848">
    <property type="entry name" value="WD40 REPEAT PROTEIN"/>
    <property type="match status" value="1"/>
</dbReference>
<dbReference type="CDD" id="cd00200">
    <property type="entry name" value="WD40"/>
    <property type="match status" value="1"/>
</dbReference>
<gene>
    <name evidence="5" type="ORF">LK07_24100</name>
</gene>
<dbReference type="AlphaFoldDB" id="A0A221P365"/>
<dbReference type="SUPFAM" id="SSF50978">
    <property type="entry name" value="WD40 repeat-like"/>
    <property type="match status" value="3"/>
</dbReference>
<reference evidence="5 6" key="1">
    <citation type="submission" date="2017-07" db="EMBL/GenBank/DDBJ databases">
        <title>Genome sequence of Streptomyces pluripotens MUSC 137T.</title>
        <authorList>
            <person name="Ser H.-L."/>
            <person name="Lee L.-H."/>
        </authorList>
    </citation>
    <scope>NUCLEOTIDE SEQUENCE [LARGE SCALE GENOMIC DNA]</scope>
    <source>
        <strain evidence="5 6">MUSC 137</strain>
    </source>
</reference>
<dbReference type="Proteomes" id="UP000031501">
    <property type="component" value="Chromosome"/>
</dbReference>
<dbReference type="EMBL" id="CP022433">
    <property type="protein sequence ID" value="ASN26584.1"/>
    <property type="molecule type" value="Genomic_DNA"/>
</dbReference>
<feature type="repeat" description="WD" evidence="3">
    <location>
        <begin position="377"/>
        <end position="420"/>
    </location>
</feature>
<name>A0A221P365_9ACTN</name>
<dbReference type="InterPro" id="IPR001680">
    <property type="entry name" value="WD40_rpt"/>
</dbReference>
<feature type="repeat" description="WD" evidence="3">
    <location>
        <begin position="550"/>
        <end position="592"/>
    </location>
</feature>
<feature type="region of interest" description="Disordered" evidence="4">
    <location>
        <begin position="1"/>
        <end position="27"/>
    </location>
</feature>
<dbReference type="Pfam" id="PF00400">
    <property type="entry name" value="WD40"/>
    <property type="match status" value="5"/>
</dbReference>
<dbReference type="Gene3D" id="2.130.10.10">
    <property type="entry name" value="YVTN repeat-like/Quinoprotein amine dehydrogenase"/>
    <property type="match status" value="4"/>
</dbReference>
<dbReference type="PROSITE" id="PS50082">
    <property type="entry name" value="WD_REPEATS_2"/>
    <property type="match status" value="5"/>
</dbReference>
<evidence type="ECO:0000313" key="6">
    <source>
        <dbReference type="Proteomes" id="UP000031501"/>
    </source>
</evidence>
<accession>A0A221P365</accession>
<dbReference type="PRINTS" id="PR00320">
    <property type="entry name" value="GPROTEINBRPT"/>
</dbReference>
<dbReference type="STRING" id="1355015.LK06_022935"/>
<protein>
    <submittedName>
        <fullName evidence="5">WD40 repeat domain-containing protein</fullName>
    </submittedName>
</protein>
<dbReference type="OrthoDB" id="218695at2"/>
<keyword evidence="1 3" id="KW-0853">WD repeat</keyword>
<sequence>MSPFPPDSSDVSAQAHSISYEKVRQRPGEEYPERFALDLSADGRAELIHEHGPIRRSWSARTEGIVWTRLLKAVESLPAGSVSEDHAAGETVRCRLQILGAAQQPTTVTWDEEAASSPASVLLEAVVAQISDLPSPFVTDSLPPLTHQRVAEASPGLLPSQEAAAVFGTVGDLPAFALARTGGGFAVFSVDPLKMIGEAAEAGQPIRALALGSDGGRDILVTGGDDSTIWAWDLTGNAGLLHARGGHGGAVRAVTSRVDLDGDGLVYSGGEDGNIWGWGSQDGEEVGALTGHERTVNALATARVAGLDLLVSGGDDGTVRLWNTETGEALHTFIPGTEWVNAVALTGAQGRGSIAAAGSDHIIRVWDITTRAQTQELRGHSAAVTGLAFLDQEGRSVLASCSYDGTIRTWDAADGRVLDEWSAQDDWPAALAVARSATGVAIVTGGATGTVRVWDTKGTALRMLKADGVPVQALALSEVDGRAVAAAGYLDGSLRLWDVVSGSVRCALDPDDGPLTSVAFGPAASTVVCGTARGTVRIHSTADGVLQLVPTPHTDRILALDFLPVAGGVVASAGADRTVRTWEAATGRPLLRLRGHDAKVTRLVAGQAGTVTALASADEDAQILVWDAVSGRRLLDLRVARPVSALAFGTVDGVGVLAAAELHGPIRVWDVLSGNELATLEAGDAAAVTLIVCVLDGATALLSGSRDKRVRAWRLPDGAEMGDVALEQTPLALSFAPPGILRIASSSGLTTINFHPAVAG</sequence>
<dbReference type="PROSITE" id="PS00678">
    <property type="entry name" value="WD_REPEATS_1"/>
    <property type="match status" value="2"/>
</dbReference>
<evidence type="ECO:0000256" key="1">
    <source>
        <dbReference type="ARBA" id="ARBA00022574"/>
    </source>
</evidence>
<evidence type="ECO:0000256" key="3">
    <source>
        <dbReference type="PROSITE-ProRule" id="PRU00221"/>
    </source>
</evidence>
<dbReference type="SMART" id="SM00320">
    <property type="entry name" value="WD40"/>
    <property type="match status" value="11"/>
</dbReference>
<feature type="repeat" description="WD" evidence="3">
    <location>
        <begin position="593"/>
        <end position="636"/>
    </location>
</feature>
<dbReference type="InterPro" id="IPR020472">
    <property type="entry name" value="WD40_PAC1"/>
</dbReference>
<evidence type="ECO:0000313" key="5">
    <source>
        <dbReference type="EMBL" id="ASN26584.1"/>
    </source>
</evidence>
<organism evidence="5 6">
    <name type="scientific">Streptomyces pluripotens</name>
    <dbReference type="NCBI Taxonomy" id="1355015"/>
    <lineage>
        <taxon>Bacteria</taxon>
        <taxon>Bacillati</taxon>
        <taxon>Actinomycetota</taxon>
        <taxon>Actinomycetes</taxon>
        <taxon>Kitasatosporales</taxon>
        <taxon>Streptomycetaceae</taxon>
        <taxon>Streptomyces</taxon>
    </lineage>
</organism>
<evidence type="ECO:0000256" key="2">
    <source>
        <dbReference type="ARBA" id="ARBA00022737"/>
    </source>
</evidence>
<keyword evidence="6" id="KW-1185">Reference proteome</keyword>
<evidence type="ECO:0000256" key="4">
    <source>
        <dbReference type="SAM" id="MobiDB-lite"/>
    </source>
</evidence>
<dbReference type="PROSITE" id="PS50294">
    <property type="entry name" value="WD_REPEATS_REGION"/>
    <property type="match status" value="2"/>
</dbReference>
<feature type="repeat" description="WD" evidence="3">
    <location>
        <begin position="354"/>
        <end position="376"/>
    </location>
</feature>
<dbReference type="InterPro" id="IPR015943">
    <property type="entry name" value="WD40/YVTN_repeat-like_dom_sf"/>
</dbReference>
<dbReference type="PANTHER" id="PTHR19848:SF8">
    <property type="entry name" value="F-BOX AND WD REPEAT DOMAIN CONTAINING 7"/>
    <property type="match status" value="1"/>
</dbReference>
<dbReference type="InterPro" id="IPR036322">
    <property type="entry name" value="WD40_repeat_dom_sf"/>
</dbReference>
<dbReference type="RefSeq" id="WP_043435649.1">
    <property type="nucleotide sequence ID" value="NZ_CP021080.1"/>
</dbReference>
<proteinExistence type="predicted"/>
<keyword evidence="2" id="KW-0677">Repeat</keyword>